<dbReference type="PRINTS" id="PR00705">
    <property type="entry name" value="PAPAIN"/>
</dbReference>
<comment type="similarity">
    <text evidence="1">Belongs to the peptidase C1 family.</text>
</comment>
<sequence length="531" mass="60022">MKILVVLLVSLYTCQASLPESLISEQWTNFKNSHRRRFMNPVEEVFRKRIFQKKLQDVENHNERYRQGLETYELGVNQFSDYTEEELLPYTHGLRLPSETPEPLISIDANSSLVARATLPASLDWRSRGVVTPVKNQASCGSCWAFSTTGALEAHYKIRYGSTVTLSEQQLVDCVPEAHGCSGGWMADAYMYIARNGGINYDRDYPYEARDNACRYSSSRARVSVRGYAYLTGPNEEMLKDMVATQGPVSVAFDAGGNFAGYSGGVYYNPSCSTNQFTHAVVIVGYGTENGQDYWLVKNSWGSNWGQGGYIKMARNRGNNCGIASKASYPINQLKVLSPILCPRGISPHSKTKMKLQFLLFFVFLCNCSAGKNEWAIFKATHHKAYQNESEDNFRKSIFLSNLELIESHNRKYDQGLVSYSLQINHFADHTVEELTRGSRPSTKPHKKPSKATPRAEVPDSIDWRDYGVITPIVDQDICLTCWAFAVVRCSSRRPRRDPSRCQKRDPQRGESCGLRLFGFRVQGRNGEERP</sequence>
<proteinExistence type="inferred from homology"/>
<keyword evidence="3" id="KW-0378">Hydrolase</keyword>
<feature type="region of interest" description="Disordered" evidence="7">
    <location>
        <begin position="434"/>
        <end position="457"/>
    </location>
</feature>
<dbReference type="GO" id="GO:0008234">
    <property type="term" value="F:cysteine-type peptidase activity"/>
    <property type="evidence" value="ECO:0007669"/>
    <property type="project" value="UniProtKB-KW"/>
</dbReference>
<keyword evidence="4" id="KW-0788">Thiol protease</keyword>
<evidence type="ECO:0000256" key="6">
    <source>
        <dbReference type="ARBA" id="ARBA00023157"/>
    </source>
</evidence>
<keyword evidence="5" id="KW-0865">Zymogen</keyword>
<dbReference type="Gene3D" id="3.90.70.10">
    <property type="entry name" value="Cysteine proteinases"/>
    <property type="match status" value="2"/>
</dbReference>
<evidence type="ECO:0000256" key="3">
    <source>
        <dbReference type="ARBA" id="ARBA00022801"/>
    </source>
</evidence>
<dbReference type="FunFam" id="3.90.70.10:FF:000006">
    <property type="entry name" value="Cathepsin S"/>
    <property type="match status" value="1"/>
</dbReference>
<accession>A0A8J6HRD1</accession>
<dbReference type="AlphaFoldDB" id="A0A8J6HRD1"/>
<dbReference type="SMART" id="SM00645">
    <property type="entry name" value="Pept_C1"/>
    <property type="match status" value="1"/>
</dbReference>
<keyword evidence="6" id="KW-1015">Disulfide bond</keyword>
<evidence type="ECO:0000313" key="12">
    <source>
        <dbReference type="Proteomes" id="UP000719412"/>
    </source>
</evidence>
<evidence type="ECO:0000313" key="11">
    <source>
        <dbReference type="EMBL" id="KAH0818863.1"/>
    </source>
</evidence>
<dbReference type="InterPro" id="IPR038765">
    <property type="entry name" value="Papain-like_cys_pep_sf"/>
</dbReference>
<dbReference type="PROSITE" id="PS00139">
    <property type="entry name" value="THIOL_PROTEASE_CYS"/>
    <property type="match status" value="1"/>
</dbReference>
<dbReference type="InterPro" id="IPR039417">
    <property type="entry name" value="Peptidase_C1A_papain-like"/>
</dbReference>
<dbReference type="InterPro" id="IPR013128">
    <property type="entry name" value="Peptidase_C1A"/>
</dbReference>
<dbReference type="Gene3D" id="1.10.287.2250">
    <property type="match status" value="1"/>
</dbReference>
<dbReference type="Pfam" id="PF08246">
    <property type="entry name" value="Inhibitor_I29"/>
    <property type="match status" value="2"/>
</dbReference>
<organism evidence="11 12">
    <name type="scientific">Tenebrio molitor</name>
    <name type="common">Yellow mealworm beetle</name>
    <dbReference type="NCBI Taxonomy" id="7067"/>
    <lineage>
        <taxon>Eukaryota</taxon>
        <taxon>Metazoa</taxon>
        <taxon>Ecdysozoa</taxon>
        <taxon>Arthropoda</taxon>
        <taxon>Hexapoda</taxon>
        <taxon>Insecta</taxon>
        <taxon>Pterygota</taxon>
        <taxon>Neoptera</taxon>
        <taxon>Endopterygota</taxon>
        <taxon>Coleoptera</taxon>
        <taxon>Polyphaga</taxon>
        <taxon>Cucujiformia</taxon>
        <taxon>Tenebrionidae</taxon>
        <taxon>Tenebrio</taxon>
    </lineage>
</organism>
<dbReference type="InterPro" id="IPR000668">
    <property type="entry name" value="Peptidase_C1A_C"/>
</dbReference>
<feature type="chain" id="PRO_5035232486" evidence="8">
    <location>
        <begin position="17"/>
        <end position="531"/>
    </location>
</feature>
<evidence type="ECO:0000256" key="5">
    <source>
        <dbReference type="ARBA" id="ARBA00023145"/>
    </source>
</evidence>
<feature type="domain" description="Cathepsin propeptide inhibitor" evidence="10">
    <location>
        <begin position="27"/>
        <end position="87"/>
    </location>
</feature>
<evidence type="ECO:0000256" key="7">
    <source>
        <dbReference type="SAM" id="MobiDB-lite"/>
    </source>
</evidence>
<protein>
    <submittedName>
        <fullName evidence="11">Uncharacterized protein</fullName>
    </submittedName>
</protein>
<comment type="caution">
    <text evidence="11">The sequence shown here is derived from an EMBL/GenBank/DDBJ whole genome shotgun (WGS) entry which is preliminary data.</text>
</comment>
<dbReference type="InterPro" id="IPR025661">
    <property type="entry name" value="Pept_asp_AS"/>
</dbReference>
<dbReference type="SUPFAM" id="SSF54001">
    <property type="entry name" value="Cysteine proteinases"/>
    <property type="match status" value="2"/>
</dbReference>
<keyword evidence="8" id="KW-0732">Signal</keyword>
<name>A0A8J6HRD1_TENMO</name>
<keyword evidence="2" id="KW-0645">Protease</keyword>
<evidence type="ECO:0000256" key="2">
    <source>
        <dbReference type="ARBA" id="ARBA00022670"/>
    </source>
</evidence>
<feature type="domain" description="Cathepsin propeptide inhibitor" evidence="10">
    <location>
        <begin position="375"/>
        <end position="435"/>
    </location>
</feature>
<dbReference type="SMART" id="SM00848">
    <property type="entry name" value="Inhibitor_I29"/>
    <property type="match status" value="2"/>
</dbReference>
<reference evidence="11" key="2">
    <citation type="submission" date="2021-08" db="EMBL/GenBank/DDBJ databases">
        <authorList>
            <person name="Eriksson T."/>
        </authorList>
    </citation>
    <scope>NUCLEOTIDE SEQUENCE</scope>
    <source>
        <strain evidence="11">Stoneville</strain>
        <tissue evidence="11">Whole head</tissue>
    </source>
</reference>
<dbReference type="GO" id="GO:0006508">
    <property type="term" value="P:proteolysis"/>
    <property type="evidence" value="ECO:0007669"/>
    <property type="project" value="UniProtKB-KW"/>
</dbReference>
<evidence type="ECO:0000259" key="9">
    <source>
        <dbReference type="SMART" id="SM00645"/>
    </source>
</evidence>
<evidence type="ECO:0000259" key="10">
    <source>
        <dbReference type="SMART" id="SM00848"/>
    </source>
</evidence>
<reference evidence="11" key="1">
    <citation type="journal article" date="2020" name="J Insects Food Feed">
        <title>The yellow mealworm (Tenebrio molitor) genome: a resource for the emerging insects as food and feed industry.</title>
        <authorList>
            <person name="Eriksson T."/>
            <person name="Andere A."/>
            <person name="Kelstrup H."/>
            <person name="Emery V."/>
            <person name="Picard C."/>
        </authorList>
    </citation>
    <scope>NUCLEOTIDE SEQUENCE</scope>
    <source>
        <strain evidence="11">Stoneville</strain>
        <tissue evidence="11">Whole head</tissue>
    </source>
</reference>
<dbReference type="PROSITE" id="PS00640">
    <property type="entry name" value="THIOL_PROTEASE_ASN"/>
    <property type="match status" value="1"/>
</dbReference>
<dbReference type="PANTHER" id="PTHR12411">
    <property type="entry name" value="CYSTEINE PROTEASE FAMILY C1-RELATED"/>
    <property type="match status" value="1"/>
</dbReference>
<dbReference type="Proteomes" id="UP000719412">
    <property type="component" value="Unassembled WGS sequence"/>
</dbReference>
<feature type="domain" description="Peptidase C1A papain C-terminal" evidence="9">
    <location>
        <begin position="119"/>
        <end position="331"/>
    </location>
</feature>
<evidence type="ECO:0000256" key="4">
    <source>
        <dbReference type="ARBA" id="ARBA00022807"/>
    </source>
</evidence>
<evidence type="ECO:0000256" key="1">
    <source>
        <dbReference type="ARBA" id="ARBA00008455"/>
    </source>
</evidence>
<dbReference type="CDD" id="cd02248">
    <property type="entry name" value="Peptidase_C1A"/>
    <property type="match status" value="1"/>
</dbReference>
<gene>
    <name evidence="11" type="ORF">GEV33_003928</name>
</gene>
<keyword evidence="12" id="KW-1185">Reference proteome</keyword>
<dbReference type="Pfam" id="PF00112">
    <property type="entry name" value="Peptidase_C1"/>
    <property type="match status" value="2"/>
</dbReference>
<evidence type="ECO:0000256" key="8">
    <source>
        <dbReference type="SAM" id="SignalP"/>
    </source>
</evidence>
<feature type="signal peptide" evidence="8">
    <location>
        <begin position="1"/>
        <end position="16"/>
    </location>
</feature>
<dbReference type="InterPro" id="IPR000169">
    <property type="entry name" value="Pept_cys_AS"/>
</dbReference>
<dbReference type="InterPro" id="IPR013201">
    <property type="entry name" value="Prot_inhib_I29"/>
</dbReference>
<dbReference type="EMBL" id="JABDTM020016433">
    <property type="protein sequence ID" value="KAH0818863.1"/>
    <property type="molecule type" value="Genomic_DNA"/>
</dbReference>